<evidence type="ECO:0000256" key="4">
    <source>
        <dbReference type="ARBA" id="ARBA00022475"/>
    </source>
</evidence>
<evidence type="ECO:0000256" key="6">
    <source>
        <dbReference type="ARBA" id="ARBA00022971"/>
    </source>
</evidence>
<keyword evidence="9" id="KW-0325">Glycoprotein</keyword>
<dbReference type="PANTHER" id="PTHR31030:SF1">
    <property type="entry name" value="PLASMA MEMBRANE FUSION PROTEIN PRM1"/>
    <property type="match status" value="1"/>
</dbReference>
<comment type="caution">
    <text evidence="10">Lacks conserved residue(s) required for the propagation of feature annotation.</text>
</comment>
<keyword evidence="8 10" id="KW-0472">Membrane</keyword>
<dbReference type="GO" id="GO:0032220">
    <property type="term" value="P:plasma membrane fusion involved in cytogamy"/>
    <property type="evidence" value="ECO:0007669"/>
    <property type="project" value="TreeGrafter"/>
</dbReference>
<evidence type="ECO:0000256" key="1">
    <source>
        <dbReference type="ARBA" id="ARBA00002512"/>
    </source>
</evidence>
<comment type="caution">
    <text evidence="11">The sequence shown here is derived from an EMBL/GenBank/DDBJ whole genome shotgun (WGS) entry which is preliminary data.</text>
</comment>
<evidence type="ECO:0000256" key="10">
    <source>
        <dbReference type="RuleBase" id="RU366035"/>
    </source>
</evidence>
<comment type="subcellular location">
    <subcellularLocation>
        <location evidence="2 10">Cell membrane</location>
        <topology evidence="2 10">Multi-pass membrane protein</topology>
    </subcellularLocation>
</comment>
<keyword evidence="7 10" id="KW-1133">Transmembrane helix</keyword>
<evidence type="ECO:0000313" key="11">
    <source>
        <dbReference type="EMBL" id="OQD87563.1"/>
    </source>
</evidence>
<comment type="similarity">
    <text evidence="3 10">Belongs to the PRM1 family.</text>
</comment>
<dbReference type="InterPro" id="IPR026777">
    <property type="entry name" value="PRM1"/>
</dbReference>
<sequence>MLFSQSGRTIFPLLPPYGAHDSSTGRIIPLHPDGLTPYLGLRARLSQVWINRWTILLLLVLVRLLIAVGSLQSDMASAKRESLSACTSVESMGSAMASMPHYLSTGVNKLTASAVDDAVDALKTMLLLTITALGEIIYFVLNMMYSTYACLIAVAVNGTIKAGIEVIESATTWINGTLVGIGESIEDTVDEYQSGLDKFIEKFNTVATYFDKDFDKIDLNSTIDKLENLSLPSSVNDTISKIDELVLPDFTTLQADAKKLIMLPFNELRDLVNDTLGAYKFDSSALSIPAKKQLTFCDGNSGINDFFDGITSMAITARKIFIAVLLIVAILVCIPIAWQEIRRWRSMKERSQLVRKEAHDPMDVVYIVSRPYTAAAGIKAASHFSNSRRQILVRWAVAYATSLPALFVLALALAALFACFCQWLLLHQIKQTVPELSAEVGEFADKVVGALQNSSAEWANDANAAIGKVDSGLNDDVFGWVNKTAGYINGTLNFFITNTSDTLNSTFSGTVLQGPVNDLYYCLVKLKAESMQKGLDWVVDHAHISLPTFPNDTFSAGASDSINSTSNPSDSFLADAGDETSNKITEVVIRVVNKLESAVRIEAIIATCILLVWVLIALIGISRAMLLFWGREKPRGEGGQGHILHPVSHGPHGHGTQPGRNSNVFDEVPLTAMPRSMNADGHVAPEYTAASASSVPGAGGHGYGDEKVGFAGQRNYGNALQVDAGPDLRGSFHVEYDVKR</sequence>
<dbReference type="PANTHER" id="PTHR31030">
    <property type="entry name" value="PLASMA MEMBRANE FUSION PROTEIN PRM1"/>
    <property type="match status" value="1"/>
</dbReference>
<keyword evidence="4 10" id="KW-1003">Cell membrane</keyword>
<evidence type="ECO:0000256" key="9">
    <source>
        <dbReference type="ARBA" id="ARBA00023180"/>
    </source>
</evidence>
<proteinExistence type="inferred from homology"/>
<accession>A0A1V6QEB7</accession>
<evidence type="ECO:0000313" key="12">
    <source>
        <dbReference type="Proteomes" id="UP000191672"/>
    </source>
</evidence>
<dbReference type="AlphaFoldDB" id="A0A1V6QEB7"/>
<dbReference type="GO" id="GO:0005886">
    <property type="term" value="C:plasma membrane"/>
    <property type="evidence" value="ECO:0007669"/>
    <property type="project" value="UniProtKB-SubCell"/>
</dbReference>
<organism evidence="11 12">
    <name type="scientific">Penicillium antarcticum</name>
    <dbReference type="NCBI Taxonomy" id="416450"/>
    <lineage>
        <taxon>Eukaryota</taxon>
        <taxon>Fungi</taxon>
        <taxon>Dikarya</taxon>
        <taxon>Ascomycota</taxon>
        <taxon>Pezizomycotina</taxon>
        <taxon>Eurotiomycetes</taxon>
        <taxon>Eurotiomycetidae</taxon>
        <taxon>Eurotiales</taxon>
        <taxon>Aspergillaceae</taxon>
        <taxon>Penicillium</taxon>
    </lineage>
</organism>
<feature type="transmembrane region" description="Helical" evidence="10">
    <location>
        <begin position="53"/>
        <end position="71"/>
    </location>
</feature>
<keyword evidence="5 10" id="KW-0812">Transmembrane</keyword>
<evidence type="ECO:0000256" key="5">
    <source>
        <dbReference type="ARBA" id="ARBA00022692"/>
    </source>
</evidence>
<protein>
    <recommendedName>
        <fullName evidence="10">Plasma membrane fusion protein PRM1</fullName>
    </recommendedName>
</protein>
<dbReference type="EMBL" id="MDYN01000005">
    <property type="protein sequence ID" value="OQD87563.1"/>
    <property type="molecule type" value="Genomic_DNA"/>
</dbReference>
<reference evidence="12" key="1">
    <citation type="journal article" date="2017" name="Nat. Microbiol.">
        <title>Global analysis of biosynthetic gene clusters reveals vast potential of secondary metabolite production in Penicillium species.</title>
        <authorList>
            <person name="Nielsen J.C."/>
            <person name="Grijseels S."/>
            <person name="Prigent S."/>
            <person name="Ji B."/>
            <person name="Dainat J."/>
            <person name="Nielsen K.F."/>
            <person name="Frisvad J.C."/>
            <person name="Workman M."/>
            <person name="Nielsen J."/>
        </authorList>
    </citation>
    <scope>NUCLEOTIDE SEQUENCE [LARGE SCALE GENOMIC DNA]</scope>
    <source>
        <strain evidence="12">IBT 31811</strain>
    </source>
</reference>
<dbReference type="STRING" id="416450.A0A1V6QEB7"/>
<keyword evidence="6 10" id="KW-0184">Conjugation</keyword>
<evidence type="ECO:0000256" key="7">
    <source>
        <dbReference type="ARBA" id="ARBA00022989"/>
    </source>
</evidence>
<evidence type="ECO:0000256" key="8">
    <source>
        <dbReference type="ARBA" id="ARBA00023136"/>
    </source>
</evidence>
<dbReference type="GO" id="GO:0043332">
    <property type="term" value="C:mating projection tip"/>
    <property type="evidence" value="ECO:0007669"/>
    <property type="project" value="UniProtKB-UniRule"/>
</dbReference>
<evidence type="ECO:0000256" key="2">
    <source>
        <dbReference type="ARBA" id="ARBA00004651"/>
    </source>
</evidence>
<dbReference type="Proteomes" id="UP000191672">
    <property type="component" value="Unassembled WGS sequence"/>
</dbReference>
<feature type="transmembrane region" description="Helical" evidence="10">
    <location>
        <begin position="320"/>
        <end position="338"/>
    </location>
</feature>
<gene>
    <name evidence="11" type="ORF">PENANT_c005G07774</name>
</gene>
<evidence type="ECO:0000256" key="3">
    <source>
        <dbReference type="ARBA" id="ARBA00010780"/>
    </source>
</evidence>
<feature type="transmembrane region" description="Helical" evidence="10">
    <location>
        <begin position="396"/>
        <end position="425"/>
    </location>
</feature>
<name>A0A1V6QEB7_9EURO</name>
<keyword evidence="12" id="KW-1185">Reference proteome</keyword>
<comment type="function">
    <text evidence="1 10">Involved in cell fusion during mating by stabilizing the plasma membrane fusion event.</text>
</comment>
<feature type="transmembrane region" description="Helical" evidence="10">
    <location>
        <begin position="603"/>
        <end position="626"/>
    </location>
</feature>